<dbReference type="OrthoDB" id="3268207at2759"/>
<dbReference type="STRING" id="5627.A0A1C7MI82"/>
<accession>A0A1C7MI82</accession>
<feature type="transmembrane region" description="Helical" evidence="2">
    <location>
        <begin position="33"/>
        <end position="55"/>
    </location>
</feature>
<dbReference type="AlphaFoldDB" id="A0A1C7MI82"/>
<protein>
    <submittedName>
        <fullName evidence="3">Uncharacterized protein</fullName>
    </submittedName>
</protein>
<comment type="caution">
    <text evidence="3">The sequence shown here is derived from an EMBL/GenBank/DDBJ whole genome shotgun (WGS) entry which is preliminary data.</text>
</comment>
<keyword evidence="2" id="KW-1133">Transmembrane helix</keyword>
<proteinExistence type="predicted"/>
<sequence>MQFFTRTRCDFPPTKHTQDSSAMSSPIKLDNTLGALFLGNIFAAVFYGITSVQTFSYYKHSGQDPRPMKILVQQSLILKLLYIDVLSQIFFLWILDSLHLAFITDTLYTYTVKDFIDLLAISVPTRSIVIHTVVGATSDISVRRSAHIATNLETFKPSTYFQLAESVYQHMRPHDRLHALLPLYRMFLRFPPCSIFLTHAINPAVHRDARQPNLHGLLLRHTEIISQLLPRDTELAQATARDGSSAPLMSIPLSVLPRARVAASADAVSGKSQPQYEDQVLHIQIQTTTDVKSDSATHIV</sequence>
<keyword evidence="2" id="KW-0472">Membrane</keyword>
<evidence type="ECO:0000256" key="1">
    <source>
        <dbReference type="SAM" id="MobiDB-lite"/>
    </source>
</evidence>
<evidence type="ECO:0000256" key="2">
    <source>
        <dbReference type="SAM" id="Phobius"/>
    </source>
</evidence>
<name>A0A1C7MI82_GRIFR</name>
<evidence type="ECO:0000313" key="3">
    <source>
        <dbReference type="EMBL" id="OBZ76337.1"/>
    </source>
</evidence>
<gene>
    <name evidence="3" type="ORF">A0H81_03471</name>
</gene>
<organism evidence="3 4">
    <name type="scientific">Grifola frondosa</name>
    <name type="common">Maitake</name>
    <name type="synonym">Polyporus frondosus</name>
    <dbReference type="NCBI Taxonomy" id="5627"/>
    <lineage>
        <taxon>Eukaryota</taxon>
        <taxon>Fungi</taxon>
        <taxon>Dikarya</taxon>
        <taxon>Basidiomycota</taxon>
        <taxon>Agaricomycotina</taxon>
        <taxon>Agaricomycetes</taxon>
        <taxon>Polyporales</taxon>
        <taxon>Grifolaceae</taxon>
        <taxon>Grifola</taxon>
    </lineage>
</organism>
<dbReference type="EMBL" id="LUGG01000003">
    <property type="protein sequence ID" value="OBZ76337.1"/>
    <property type="molecule type" value="Genomic_DNA"/>
</dbReference>
<keyword evidence="4" id="KW-1185">Reference proteome</keyword>
<feature type="region of interest" description="Disordered" evidence="1">
    <location>
        <begin position="1"/>
        <end position="23"/>
    </location>
</feature>
<reference evidence="3 4" key="1">
    <citation type="submission" date="2016-03" db="EMBL/GenBank/DDBJ databases">
        <title>Whole genome sequencing of Grifola frondosa 9006-11.</title>
        <authorList>
            <person name="Min B."/>
            <person name="Park H."/>
            <person name="Kim J.-G."/>
            <person name="Cho H."/>
            <person name="Oh Y.-L."/>
            <person name="Kong W.-S."/>
            <person name="Choi I.-G."/>
        </authorList>
    </citation>
    <scope>NUCLEOTIDE SEQUENCE [LARGE SCALE GENOMIC DNA]</scope>
    <source>
        <strain evidence="3 4">9006-11</strain>
    </source>
</reference>
<dbReference type="Proteomes" id="UP000092993">
    <property type="component" value="Unassembled WGS sequence"/>
</dbReference>
<evidence type="ECO:0000313" key="4">
    <source>
        <dbReference type="Proteomes" id="UP000092993"/>
    </source>
</evidence>
<feature type="transmembrane region" description="Helical" evidence="2">
    <location>
        <begin position="76"/>
        <end position="95"/>
    </location>
</feature>
<keyword evidence="2" id="KW-0812">Transmembrane</keyword>